<evidence type="ECO:0000313" key="3">
    <source>
        <dbReference type="Proteomes" id="UP001596443"/>
    </source>
</evidence>
<sequence length="121" mass="14022">MSSLDEVFRLLSRERRRYALYYLRQQDGPVTIEQLARTISEWESDPSDADVPDELFENVVLTLDHNHFPKRAEADSIEYDRENRQVRITDTASEIDVMLSIAHGLEQPSTDLDVLDLVSRS</sequence>
<dbReference type="Pfam" id="PF24035">
    <property type="entry name" value="DUF7344"/>
    <property type="match status" value="1"/>
</dbReference>
<evidence type="ECO:0000313" key="2">
    <source>
        <dbReference type="EMBL" id="MFC6786813.1"/>
    </source>
</evidence>
<organism evidence="2 3">
    <name type="scientific">Halobaculum halobium</name>
    <dbReference type="NCBI Taxonomy" id="3032281"/>
    <lineage>
        <taxon>Archaea</taxon>
        <taxon>Methanobacteriati</taxon>
        <taxon>Methanobacteriota</taxon>
        <taxon>Stenosarchaea group</taxon>
        <taxon>Halobacteria</taxon>
        <taxon>Halobacteriales</taxon>
        <taxon>Haloferacaceae</taxon>
        <taxon>Halobaculum</taxon>
    </lineage>
</organism>
<evidence type="ECO:0000259" key="1">
    <source>
        <dbReference type="Pfam" id="PF24035"/>
    </source>
</evidence>
<dbReference type="EMBL" id="JBHSWX010000012">
    <property type="protein sequence ID" value="MFC6786813.1"/>
    <property type="molecule type" value="Genomic_DNA"/>
</dbReference>
<gene>
    <name evidence="2" type="ORF">ACFQFD_12690</name>
</gene>
<feature type="domain" description="DUF7344" evidence="1">
    <location>
        <begin position="8"/>
        <end position="87"/>
    </location>
</feature>
<keyword evidence="3" id="KW-1185">Reference proteome</keyword>
<dbReference type="InterPro" id="IPR055768">
    <property type="entry name" value="DUF7344"/>
</dbReference>
<protein>
    <recommendedName>
        <fullName evidence="1">DUF7344 domain-containing protein</fullName>
    </recommendedName>
</protein>
<dbReference type="AlphaFoldDB" id="A0ABD5TBW0"/>
<proteinExistence type="predicted"/>
<dbReference type="Proteomes" id="UP001596443">
    <property type="component" value="Unassembled WGS sequence"/>
</dbReference>
<reference evidence="2 3" key="1">
    <citation type="journal article" date="2019" name="Int. J. Syst. Evol. Microbiol.">
        <title>The Global Catalogue of Microorganisms (GCM) 10K type strain sequencing project: providing services to taxonomists for standard genome sequencing and annotation.</title>
        <authorList>
            <consortium name="The Broad Institute Genomics Platform"/>
            <consortium name="The Broad Institute Genome Sequencing Center for Infectious Disease"/>
            <person name="Wu L."/>
            <person name="Ma J."/>
        </authorList>
    </citation>
    <scope>NUCLEOTIDE SEQUENCE [LARGE SCALE GENOMIC DNA]</scope>
    <source>
        <strain evidence="2 3">SYNS20</strain>
    </source>
</reference>
<comment type="caution">
    <text evidence="2">The sequence shown here is derived from an EMBL/GenBank/DDBJ whole genome shotgun (WGS) entry which is preliminary data.</text>
</comment>
<dbReference type="RefSeq" id="WP_284061015.1">
    <property type="nucleotide sequence ID" value="NZ_CP126158.1"/>
</dbReference>
<accession>A0ABD5TBW0</accession>
<dbReference type="GeneID" id="81209913"/>
<name>A0ABD5TBW0_9EURY</name>